<keyword evidence="3" id="KW-1185">Reference proteome</keyword>
<dbReference type="Gene3D" id="6.10.180.30">
    <property type="match status" value="1"/>
</dbReference>
<evidence type="ECO:0000313" key="2">
    <source>
        <dbReference type="EMBL" id="MEK6467474.1"/>
    </source>
</evidence>
<accession>A0ABU9AP05</accession>
<feature type="region of interest" description="Disordered" evidence="1">
    <location>
        <begin position="138"/>
        <end position="159"/>
    </location>
</feature>
<evidence type="ECO:0000313" key="3">
    <source>
        <dbReference type="Proteomes" id="UP001367513"/>
    </source>
</evidence>
<comment type="caution">
    <text evidence="2">The sequence shown here is derived from an EMBL/GenBank/DDBJ whole genome shotgun (WGS) entry which is preliminary data.</text>
</comment>
<sequence>MPVPPPVPKPDPVPAEPSPAAEKTSAAPDPQPEPEPAKPATVRRPAARRATRRPGNAVAAAAPDLSWKGKTALEDPDCIPGRRYYRSQYVHDEVYFRFRAAIFWASRNPEAIGEVPQNMTAAVEAFMDELATDLEQRYNGGDVFPMPPPDRRRKGKEGP</sequence>
<protein>
    <recommendedName>
        <fullName evidence="4">Centromere-binding protein ParB C-terminal domain-containing protein</fullName>
    </recommendedName>
</protein>
<evidence type="ECO:0000256" key="1">
    <source>
        <dbReference type="SAM" id="MobiDB-lite"/>
    </source>
</evidence>
<organism evidence="2 3">
    <name type="scientific">Pseudonocardia alni subsp. carboxydivorans</name>
    <dbReference type="NCBI Taxonomy" id="415010"/>
    <lineage>
        <taxon>Bacteria</taxon>
        <taxon>Bacillati</taxon>
        <taxon>Actinomycetota</taxon>
        <taxon>Actinomycetes</taxon>
        <taxon>Pseudonocardiales</taxon>
        <taxon>Pseudonocardiaceae</taxon>
        <taxon>Pseudonocardia</taxon>
    </lineage>
</organism>
<feature type="region of interest" description="Disordered" evidence="1">
    <location>
        <begin position="1"/>
        <end position="64"/>
    </location>
</feature>
<dbReference type="EMBL" id="JBBPIX010000030">
    <property type="protein sequence ID" value="MEK6467474.1"/>
    <property type="molecule type" value="Genomic_DNA"/>
</dbReference>
<reference evidence="2 3" key="1">
    <citation type="submission" date="2024-03" db="EMBL/GenBank/DDBJ databases">
        <title>Draft genome sequence of Pseudonocardia carboxydivorans JCM 14827.</title>
        <authorList>
            <person name="Duangmal K."/>
        </authorList>
    </citation>
    <scope>NUCLEOTIDE SEQUENCE [LARGE SCALE GENOMIC DNA]</scope>
    <source>
        <strain evidence="2 3">JCM 14827</strain>
    </source>
</reference>
<dbReference type="Proteomes" id="UP001367513">
    <property type="component" value="Unassembled WGS sequence"/>
</dbReference>
<feature type="compositionally biased region" description="Pro residues" evidence="1">
    <location>
        <begin position="1"/>
        <end position="17"/>
    </location>
</feature>
<gene>
    <name evidence="2" type="ORF">WG925_27370</name>
</gene>
<name>A0ABU9AP05_PSEA5</name>
<evidence type="ECO:0008006" key="4">
    <source>
        <dbReference type="Google" id="ProtNLM"/>
    </source>
</evidence>
<dbReference type="RefSeq" id="WP_346108624.1">
    <property type="nucleotide sequence ID" value="NZ_BAAAOD010000098.1"/>
</dbReference>
<proteinExistence type="predicted"/>